<accession>A0A559M5M1</accession>
<proteinExistence type="inferred from homology"/>
<evidence type="ECO:0000256" key="2">
    <source>
        <dbReference type="ARBA" id="ARBA00040895"/>
    </source>
</evidence>
<dbReference type="PANTHER" id="PTHR31902">
    <property type="entry name" value="ACTIN PATCHES DISTAL PROTEIN 1"/>
    <property type="match status" value="1"/>
</dbReference>
<dbReference type="PANTHER" id="PTHR31902:SF7">
    <property type="entry name" value="ALTERED INHERITANCE OF MITOCHONDRIA PROTEIN 32"/>
    <property type="match status" value="1"/>
</dbReference>
<dbReference type="AlphaFoldDB" id="A0A559M5M1"/>
<dbReference type="CDD" id="cd03062">
    <property type="entry name" value="TRX_Fd_Sucrase"/>
    <property type="match status" value="1"/>
</dbReference>
<evidence type="ECO:0000313" key="3">
    <source>
        <dbReference type="EMBL" id="TVY88251.1"/>
    </source>
</evidence>
<evidence type="ECO:0000313" key="4">
    <source>
        <dbReference type="Proteomes" id="UP000315522"/>
    </source>
</evidence>
<evidence type="ECO:0000256" key="1">
    <source>
        <dbReference type="ARBA" id="ARBA00038208"/>
    </source>
</evidence>
<comment type="similarity">
    <text evidence="1">Belongs to the AIM32 family.</text>
</comment>
<organism evidence="3 4">
    <name type="scientific">Lachnellula willkommii</name>
    <dbReference type="NCBI Taxonomy" id="215461"/>
    <lineage>
        <taxon>Eukaryota</taxon>
        <taxon>Fungi</taxon>
        <taxon>Dikarya</taxon>
        <taxon>Ascomycota</taxon>
        <taxon>Pezizomycotina</taxon>
        <taxon>Leotiomycetes</taxon>
        <taxon>Helotiales</taxon>
        <taxon>Lachnaceae</taxon>
        <taxon>Lachnellula</taxon>
    </lineage>
</organism>
<dbReference type="Gene3D" id="3.40.30.10">
    <property type="entry name" value="Glutaredoxin"/>
    <property type="match status" value="1"/>
</dbReference>
<reference evidence="3 4" key="1">
    <citation type="submission" date="2018-05" db="EMBL/GenBank/DDBJ databases">
        <title>Genome sequencing and assembly of the regulated plant pathogen Lachnellula willkommii and related sister species for the development of diagnostic species identification markers.</title>
        <authorList>
            <person name="Giroux E."/>
            <person name="Bilodeau G."/>
        </authorList>
    </citation>
    <scope>NUCLEOTIDE SEQUENCE [LARGE SCALE GENOMIC DNA]</scope>
    <source>
        <strain evidence="3 4">CBS 172.35</strain>
    </source>
</reference>
<dbReference type="SUPFAM" id="SSF52833">
    <property type="entry name" value="Thioredoxin-like"/>
    <property type="match status" value="1"/>
</dbReference>
<dbReference type="InterPro" id="IPR036249">
    <property type="entry name" value="Thioredoxin-like_sf"/>
</dbReference>
<dbReference type="Pfam" id="PF06999">
    <property type="entry name" value="Suc_Fer-like"/>
    <property type="match status" value="1"/>
</dbReference>
<name>A0A559M5M1_9HELO</name>
<dbReference type="EMBL" id="QGML01001844">
    <property type="protein sequence ID" value="TVY88251.1"/>
    <property type="molecule type" value="Genomic_DNA"/>
</dbReference>
<dbReference type="InterPro" id="IPR009737">
    <property type="entry name" value="Aim32/Apd1-like"/>
</dbReference>
<gene>
    <name evidence="3" type="primary">AIM32</name>
    <name evidence="3" type="ORF">LAWI1_G005789</name>
</gene>
<sequence length="387" mass="43321">MSLRPIARSTWRLRVPRRHYAIPPKSPPFPTTPTCPNPTCTCSAMPELPPSLPIDYKTALNGTMTPDREQVLVCTGQEDWSSNIENENSGHNLAADLKKWIKTCHPSPHVSVVNSSFPSTVPTREEMQNLPPYLYPSFPYSRQEGIQNASAYLFPSFKYIPFIPREPPPREPSYYQKSFDSIFELAKGYLVHHPVHDNLPLPPPEIMEMVRQRNKKTKALMYGVQDVKDVFVLICGHGGRDARCGVIGPVLKQDFERLLEKQDIRIRDGPVVVKGPREDERKVLREEEEVGQPGDTARVGLVSHIGGHKWAGNVIVYIPPGMRMADGKENPLAGCGIWYGRVEPKHVEGIVKETVLGGRVIEDLFRGGIKQGGEIEGLTQGGKILRL</sequence>
<protein>
    <recommendedName>
        <fullName evidence="2">Altered inheritance of mitochondria protein 32</fullName>
    </recommendedName>
</protein>
<keyword evidence="4" id="KW-1185">Reference proteome</keyword>
<comment type="caution">
    <text evidence="3">The sequence shown here is derived from an EMBL/GenBank/DDBJ whole genome shotgun (WGS) entry which is preliminary data.</text>
</comment>
<dbReference type="Proteomes" id="UP000315522">
    <property type="component" value="Unassembled WGS sequence"/>
</dbReference>